<organism evidence="1 2">
    <name type="scientific">Rotaria sordida</name>
    <dbReference type="NCBI Taxonomy" id="392033"/>
    <lineage>
        <taxon>Eukaryota</taxon>
        <taxon>Metazoa</taxon>
        <taxon>Spiralia</taxon>
        <taxon>Gnathifera</taxon>
        <taxon>Rotifera</taxon>
        <taxon>Eurotatoria</taxon>
        <taxon>Bdelloidea</taxon>
        <taxon>Philodinida</taxon>
        <taxon>Philodinidae</taxon>
        <taxon>Rotaria</taxon>
    </lineage>
</organism>
<dbReference type="GO" id="GO:0003676">
    <property type="term" value="F:nucleic acid binding"/>
    <property type="evidence" value="ECO:0007669"/>
    <property type="project" value="InterPro"/>
</dbReference>
<protein>
    <submittedName>
        <fullName evidence="1">Uncharacterized protein</fullName>
    </submittedName>
</protein>
<evidence type="ECO:0000313" key="2">
    <source>
        <dbReference type="Proteomes" id="UP000663874"/>
    </source>
</evidence>
<name>A0A818Z0U4_9BILA</name>
<evidence type="ECO:0000313" key="1">
    <source>
        <dbReference type="EMBL" id="CAF3763107.1"/>
    </source>
</evidence>
<dbReference type="Gene3D" id="3.30.420.10">
    <property type="entry name" value="Ribonuclease H-like superfamily/Ribonuclease H"/>
    <property type="match status" value="1"/>
</dbReference>
<dbReference type="EMBL" id="CAJOBE010001655">
    <property type="protein sequence ID" value="CAF3763107.1"/>
    <property type="molecule type" value="Genomic_DNA"/>
</dbReference>
<dbReference type="Proteomes" id="UP000663874">
    <property type="component" value="Unassembled WGS sequence"/>
</dbReference>
<dbReference type="AlphaFoldDB" id="A0A818Z0U4"/>
<sequence>MVSDFLAQHPSGLFFELSEDEWKQAVTKYKSLSEDSDVNYLSRTATASINIGTDAYFDNDTILKIIVDNARTHTTKAYSFHDFGKIIGTCCPIEQIEFVDENGAIKVIDCYFKEGVYKDQSKGLVELAKELGVQLPAKAKSDEIHKILSEHRAFKNATKLQMLASKYNFKIIYCPKYSCELNATEGLWCNQKAFVRSRTDQSFEKMIKLIADSRIHFVERNIVLKLFRRSWRSIEAYSQGQTYGHVLKLFFSQLCKASVQSHRRISKKTINEA</sequence>
<reference evidence="1" key="1">
    <citation type="submission" date="2021-02" db="EMBL/GenBank/DDBJ databases">
        <authorList>
            <person name="Nowell W R."/>
        </authorList>
    </citation>
    <scope>NUCLEOTIDE SEQUENCE</scope>
</reference>
<proteinExistence type="predicted"/>
<dbReference type="InterPro" id="IPR036397">
    <property type="entry name" value="RNaseH_sf"/>
</dbReference>
<comment type="caution">
    <text evidence="1">The sequence shown here is derived from an EMBL/GenBank/DDBJ whole genome shotgun (WGS) entry which is preliminary data.</text>
</comment>
<gene>
    <name evidence="1" type="ORF">FNK824_LOCUS12921</name>
</gene>
<accession>A0A818Z0U4</accession>